<comment type="caution">
    <text evidence="1">The sequence shown here is derived from an EMBL/GenBank/DDBJ whole genome shotgun (WGS) entry which is preliminary data.</text>
</comment>
<dbReference type="RefSeq" id="WP_343805989.1">
    <property type="nucleotide sequence ID" value="NZ_BAAADE010000005.1"/>
</dbReference>
<keyword evidence="2" id="KW-1185">Reference proteome</keyword>
<accession>A0ABN1GBE9</accession>
<protein>
    <submittedName>
        <fullName evidence="1">Uncharacterized protein</fullName>
    </submittedName>
</protein>
<evidence type="ECO:0000313" key="1">
    <source>
        <dbReference type="EMBL" id="GAA0607978.1"/>
    </source>
</evidence>
<proteinExistence type="predicted"/>
<gene>
    <name evidence="1" type="ORF">GCM10008943_24400</name>
</gene>
<reference evidence="1 2" key="1">
    <citation type="journal article" date="2019" name="Int. J. Syst. Evol. Microbiol.">
        <title>The Global Catalogue of Microorganisms (GCM) 10K type strain sequencing project: providing services to taxonomists for standard genome sequencing and annotation.</title>
        <authorList>
            <consortium name="The Broad Institute Genomics Platform"/>
            <consortium name="The Broad Institute Genome Sequencing Center for Infectious Disease"/>
            <person name="Wu L."/>
            <person name="Ma J."/>
        </authorList>
    </citation>
    <scope>NUCLEOTIDE SEQUENCE [LARGE SCALE GENOMIC DNA]</scope>
    <source>
        <strain evidence="1 2">JCM 15115</strain>
    </source>
</reference>
<sequence>MPRKEISARPTRGEQLPDIRTFVRNLPREDAPAGEFAVDAILADMDKRGWIDKSRPEVADGGLMTLRGELINAACDAFTYASSIYMNKADRPFRDGKIQAARKLQDALASFLAENREDARLIENVRATNPDLVDALDFTALKDAEALFKSIDSYIEGIEDRNVSSAGDTGNHLKAGFVQSMRKAFFVITGSPTMLRGQKEALIALATATWCDAKLPGHDDDAALLEGRIRKWFSEK</sequence>
<dbReference type="Proteomes" id="UP001424441">
    <property type="component" value="Unassembled WGS sequence"/>
</dbReference>
<name>A0ABN1GBE9_9HYPH</name>
<dbReference type="EMBL" id="BAAADE010000005">
    <property type="protein sequence ID" value="GAA0607978.1"/>
    <property type="molecule type" value="Genomic_DNA"/>
</dbReference>
<organism evidence="1 2">
    <name type="scientific">Paenochrobactrum glaciei</name>
    <dbReference type="NCBI Taxonomy" id="486407"/>
    <lineage>
        <taxon>Bacteria</taxon>
        <taxon>Pseudomonadati</taxon>
        <taxon>Pseudomonadota</taxon>
        <taxon>Alphaproteobacteria</taxon>
        <taxon>Hyphomicrobiales</taxon>
        <taxon>Brucellaceae</taxon>
        <taxon>Paenochrobactrum</taxon>
    </lineage>
</organism>
<evidence type="ECO:0000313" key="2">
    <source>
        <dbReference type="Proteomes" id="UP001424441"/>
    </source>
</evidence>